<dbReference type="PANTHER" id="PTHR43685:SF3">
    <property type="entry name" value="SLR2126 PROTEIN"/>
    <property type="match status" value="1"/>
</dbReference>
<dbReference type="RefSeq" id="WP_144617641.1">
    <property type="nucleotide sequence ID" value="NZ_CP042161.1"/>
</dbReference>
<protein>
    <submittedName>
        <fullName evidence="2">Glycosyltransferase family 2 protein</fullName>
    </submittedName>
</protein>
<dbReference type="EMBL" id="CP042161">
    <property type="protein sequence ID" value="QDS36049.1"/>
    <property type="molecule type" value="Genomic_DNA"/>
</dbReference>
<name>A0A517IB08_BREBE</name>
<feature type="domain" description="Glycosyltransferase 2-like" evidence="1">
    <location>
        <begin position="4"/>
        <end position="123"/>
    </location>
</feature>
<dbReference type="Gene3D" id="3.90.550.10">
    <property type="entry name" value="Spore Coat Polysaccharide Biosynthesis Protein SpsA, Chain A"/>
    <property type="match status" value="1"/>
</dbReference>
<accession>A0A517IB08</accession>
<dbReference type="Proteomes" id="UP000317713">
    <property type="component" value="Chromosome"/>
</dbReference>
<dbReference type="InterPro" id="IPR029044">
    <property type="entry name" value="Nucleotide-diphossugar_trans"/>
</dbReference>
<evidence type="ECO:0000313" key="2">
    <source>
        <dbReference type="EMBL" id="QDS36049.1"/>
    </source>
</evidence>
<dbReference type="Pfam" id="PF00535">
    <property type="entry name" value="Glycos_transf_2"/>
    <property type="match status" value="1"/>
</dbReference>
<dbReference type="InterPro" id="IPR050834">
    <property type="entry name" value="Glycosyltransf_2"/>
</dbReference>
<dbReference type="PANTHER" id="PTHR43685">
    <property type="entry name" value="GLYCOSYLTRANSFERASE"/>
    <property type="match status" value="1"/>
</dbReference>
<dbReference type="GO" id="GO:0016740">
    <property type="term" value="F:transferase activity"/>
    <property type="evidence" value="ECO:0007669"/>
    <property type="project" value="UniProtKB-KW"/>
</dbReference>
<keyword evidence="2" id="KW-0808">Transferase</keyword>
<dbReference type="CDD" id="cd00761">
    <property type="entry name" value="Glyco_tranf_GTA_type"/>
    <property type="match status" value="1"/>
</dbReference>
<evidence type="ECO:0000259" key="1">
    <source>
        <dbReference type="Pfam" id="PF00535"/>
    </source>
</evidence>
<dbReference type="SUPFAM" id="SSF53448">
    <property type="entry name" value="Nucleotide-diphospho-sugar transferases"/>
    <property type="match status" value="1"/>
</dbReference>
<proteinExistence type="predicted"/>
<organism evidence="2 3">
    <name type="scientific">Brevibacillus brevis</name>
    <name type="common">Bacillus brevis</name>
    <dbReference type="NCBI Taxonomy" id="1393"/>
    <lineage>
        <taxon>Bacteria</taxon>
        <taxon>Bacillati</taxon>
        <taxon>Bacillota</taxon>
        <taxon>Bacilli</taxon>
        <taxon>Bacillales</taxon>
        <taxon>Paenibacillaceae</taxon>
        <taxon>Brevibacillus</taxon>
    </lineage>
</organism>
<sequence>MLTSVIIPVRDAAHQLLYTLFSLNLQFADFEKYEVIVLDNCSTDGLAEKLAGFTAHYSLQVVRFRRRVSLARLFNTGIQQAKGELLIFVACNMMVPREFIGVHQQAHERVQDMILLGLCTKRIYSVYEPQFSASQHTECQKWLEQNPHIKRPHTLVKTIPLLEENQMANGQFAPIGLPCPVSLKRMSIREKYGAKLERYRSPWTMFSTQHVSLLREDARRAGAFRALPRIEMERDFAKRLLKIGCSFQFDEKLTLLKQERAIRKVSQQNPPPSKNRRA</sequence>
<dbReference type="InterPro" id="IPR001173">
    <property type="entry name" value="Glyco_trans_2-like"/>
</dbReference>
<dbReference type="AlphaFoldDB" id="A0A517IB08"/>
<evidence type="ECO:0000313" key="3">
    <source>
        <dbReference type="Proteomes" id="UP000317713"/>
    </source>
</evidence>
<reference evidence="2 3" key="1">
    <citation type="submission" date="2019-07" db="EMBL/GenBank/DDBJ databases">
        <title>Characterization of Brevibacillus brevis HK544, as a potential biocontrol agent.</title>
        <authorList>
            <person name="Kim H."/>
        </authorList>
    </citation>
    <scope>NUCLEOTIDE SEQUENCE [LARGE SCALE GENOMIC DNA]</scope>
    <source>
        <strain evidence="2 3">HK544</strain>
    </source>
</reference>
<gene>
    <name evidence="2" type="ORF">FPS98_19685</name>
</gene>